<evidence type="ECO:0008006" key="4">
    <source>
        <dbReference type="Google" id="ProtNLM"/>
    </source>
</evidence>
<dbReference type="RefSeq" id="WP_073596778.1">
    <property type="nucleotide sequence ID" value="NZ_MRCE01000047.1"/>
</dbReference>
<dbReference type="EMBL" id="MRCE01000047">
    <property type="protein sequence ID" value="OKH31691.1"/>
    <property type="molecule type" value="Genomic_DNA"/>
</dbReference>
<evidence type="ECO:0000313" key="3">
    <source>
        <dbReference type="Proteomes" id="UP000185860"/>
    </source>
</evidence>
<proteinExistence type="predicted"/>
<evidence type="ECO:0000256" key="1">
    <source>
        <dbReference type="SAM" id="MobiDB-lite"/>
    </source>
</evidence>
<gene>
    <name evidence="2" type="ORF">NIES2119_27985</name>
</gene>
<dbReference type="OrthoDB" id="5769308at2"/>
<accession>A0A1U7I5X2</accession>
<dbReference type="InterPro" id="IPR002636">
    <property type="entry name" value="DUF29"/>
</dbReference>
<sequence length="153" mass="18119">MTVSQSETQTFNLYDRDFCLWAEETAKLLREGKLSEIDLEHLIEEVEDMSGSQKRALLSNLRVLLMHLLKYKYQPEKRSRSWRSTIIEHRIRLEEAFEESPSLKEYFGEIFDKAYQKARKQAAQETELPLNIFPSESPFTPEQTLDEDFLPEQ</sequence>
<dbReference type="Proteomes" id="UP000185860">
    <property type="component" value="Unassembled WGS sequence"/>
</dbReference>
<feature type="compositionally biased region" description="Acidic residues" evidence="1">
    <location>
        <begin position="144"/>
        <end position="153"/>
    </location>
</feature>
<reference evidence="2 3" key="1">
    <citation type="submission" date="2016-11" db="EMBL/GenBank/DDBJ databases">
        <title>Draft Genome Sequences of Nine Cyanobacterial Strains from Diverse Habitats.</title>
        <authorList>
            <person name="Zhu T."/>
            <person name="Hou S."/>
            <person name="Lu X."/>
            <person name="Hess W.R."/>
        </authorList>
    </citation>
    <scope>NUCLEOTIDE SEQUENCE [LARGE SCALE GENOMIC DNA]</scope>
    <source>
        <strain evidence="2 3">IAM M-71</strain>
    </source>
</reference>
<name>A0A1U7I5X2_9CYAN</name>
<dbReference type="STRING" id="454136.NIES2119_27985"/>
<protein>
    <recommendedName>
        <fullName evidence="4">DUF29 domain-containing protein</fullName>
    </recommendedName>
</protein>
<comment type="caution">
    <text evidence="2">The sequence shown here is derived from an EMBL/GenBank/DDBJ whole genome shotgun (WGS) entry which is preliminary data.</text>
</comment>
<feature type="region of interest" description="Disordered" evidence="1">
    <location>
        <begin position="130"/>
        <end position="153"/>
    </location>
</feature>
<evidence type="ECO:0000313" key="2">
    <source>
        <dbReference type="EMBL" id="OKH31691.1"/>
    </source>
</evidence>
<dbReference type="Gene3D" id="1.20.1220.20">
    <property type="entry name" value="Uncharcterised protein PF01724"/>
    <property type="match status" value="1"/>
</dbReference>
<dbReference type="PANTHER" id="PTHR34235">
    <property type="entry name" value="SLR1203 PROTEIN-RELATED"/>
    <property type="match status" value="1"/>
</dbReference>
<organism evidence="2 3">
    <name type="scientific">[Phormidium ambiguum] IAM M-71</name>
    <dbReference type="NCBI Taxonomy" id="454136"/>
    <lineage>
        <taxon>Bacteria</taxon>
        <taxon>Bacillati</taxon>
        <taxon>Cyanobacteriota</taxon>
        <taxon>Cyanophyceae</taxon>
        <taxon>Oscillatoriophycideae</taxon>
        <taxon>Aerosakkonematales</taxon>
        <taxon>Aerosakkonemataceae</taxon>
        <taxon>Floridanema</taxon>
    </lineage>
</organism>
<dbReference type="PANTHER" id="PTHR34235:SF3">
    <property type="entry name" value="SLR1203 PROTEIN"/>
    <property type="match status" value="1"/>
</dbReference>
<dbReference type="Pfam" id="PF01724">
    <property type="entry name" value="DUF29"/>
    <property type="match status" value="1"/>
</dbReference>
<dbReference type="AlphaFoldDB" id="A0A1U7I5X2"/>